<reference evidence="3" key="1">
    <citation type="journal article" date="2019" name="bioRxiv">
        <title>The Genome of the Zebra Mussel, Dreissena polymorpha: A Resource for Invasive Species Research.</title>
        <authorList>
            <person name="McCartney M.A."/>
            <person name="Auch B."/>
            <person name="Kono T."/>
            <person name="Mallez S."/>
            <person name="Zhang Y."/>
            <person name="Obille A."/>
            <person name="Becker A."/>
            <person name="Abrahante J.E."/>
            <person name="Garbe J."/>
            <person name="Badalamenti J.P."/>
            <person name="Herman A."/>
            <person name="Mangelson H."/>
            <person name="Liachko I."/>
            <person name="Sullivan S."/>
            <person name="Sone E.D."/>
            <person name="Koren S."/>
            <person name="Silverstein K.A.T."/>
            <person name="Beckman K.B."/>
            <person name="Gohl D.M."/>
        </authorList>
    </citation>
    <scope>NUCLEOTIDE SEQUENCE</scope>
    <source>
        <strain evidence="3">Duluth1</strain>
        <tissue evidence="3">Whole animal</tissue>
    </source>
</reference>
<keyword evidence="4" id="KW-1185">Reference proteome</keyword>
<gene>
    <name evidence="3" type="ORF">DPMN_017303</name>
</gene>
<proteinExistence type="predicted"/>
<comment type="caution">
    <text evidence="3">The sequence shown here is derived from an EMBL/GenBank/DDBJ whole genome shotgun (WGS) entry which is preliminary data.</text>
</comment>
<reference evidence="3" key="2">
    <citation type="submission" date="2020-11" db="EMBL/GenBank/DDBJ databases">
        <authorList>
            <person name="McCartney M.A."/>
            <person name="Auch B."/>
            <person name="Kono T."/>
            <person name="Mallez S."/>
            <person name="Becker A."/>
            <person name="Gohl D.M."/>
            <person name="Silverstein K.A.T."/>
            <person name="Koren S."/>
            <person name="Bechman K.B."/>
            <person name="Herman A."/>
            <person name="Abrahante J.E."/>
            <person name="Garbe J."/>
        </authorList>
    </citation>
    <scope>NUCLEOTIDE SEQUENCE</scope>
    <source>
        <strain evidence="3">Duluth1</strain>
        <tissue evidence="3">Whole animal</tissue>
    </source>
</reference>
<evidence type="ECO:0008006" key="5">
    <source>
        <dbReference type="Google" id="ProtNLM"/>
    </source>
</evidence>
<keyword evidence="2" id="KW-0472">Membrane</keyword>
<sequence length="136" mass="14688">MATLSVQTGFLSQRSLVGAAETCHFYDRAGYYVTLYCPYSGCCGVYNDRYCCYTSHIGLIVGGVLGLLFLIGISIVSCCFCACCPVYQNRVRSRGVYITTAGSNTVAPNYNTISATTQTSKPPTGAYRTQPLSHQS</sequence>
<evidence type="ECO:0000256" key="2">
    <source>
        <dbReference type="SAM" id="Phobius"/>
    </source>
</evidence>
<feature type="region of interest" description="Disordered" evidence="1">
    <location>
        <begin position="114"/>
        <end position="136"/>
    </location>
</feature>
<evidence type="ECO:0000313" key="3">
    <source>
        <dbReference type="EMBL" id="KAH3893159.1"/>
    </source>
</evidence>
<evidence type="ECO:0000256" key="1">
    <source>
        <dbReference type="SAM" id="MobiDB-lite"/>
    </source>
</evidence>
<keyword evidence="2" id="KW-0812">Transmembrane</keyword>
<dbReference type="EMBL" id="JAIWYP010000001">
    <property type="protein sequence ID" value="KAH3893159.1"/>
    <property type="molecule type" value="Genomic_DNA"/>
</dbReference>
<protein>
    <recommendedName>
        <fullName evidence="5">Cysteine and tyrosine-rich protein 1</fullName>
    </recommendedName>
</protein>
<accession>A0A9D4S5B3</accession>
<dbReference type="Proteomes" id="UP000828390">
    <property type="component" value="Unassembled WGS sequence"/>
</dbReference>
<organism evidence="3 4">
    <name type="scientific">Dreissena polymorpha</name>
    <name type="common">Zebra mussel</name>
    <name type="synonym">Mytilus polymorpha</name>
    <dbReference type="NCBI Taxonomy" id="45954"/>
    <lineage>
        <taxon>Eukaryota</taxon>
        <taxon>Metazoa</taxon>
        <taxon>Spiralia</taxon>
        <taxon>Lophotrochozoa</taxon>
        <taxon>Mollusca</taxon>
        <taxon>Bivalvia</taxon>
        <taxon>Autobranchia</taxon>
        <taxon>Heteroconchia</taxon>
        <taxon>Euheterodonta</taxon>
        <taxon>Imparidentia</taxon>
        <taxon>Neoheterodontei</taxon>
        <taxon>Myida</taxon>
        <taxon>Dreissenoidea</taxon>
        <taxon>Dreissenidae</taxon>
        <taxon>Dreissena</taxon>
    </lineage>
</organism>
<keyword evidence="2" id="KW-1133">Transmembrane helix</keyword>
<dbReference type="AlphaFoldDB" id="A0A9D4S5B3"/>
<feature type="transmembrane region" description="Helical" evidence="2">
    <location>
        <begin position="57"/>
        <end position="87"/>
    </location>
</feature>
<evidence type="ECO:0000313" key="4">
    <source>
        <dbReference type="Proteomes" id="UP000828390"/>
    </source>
</evidence>
<name>A0A9D4S5B3_DREPO</name>